<comment type="caution">
    <text evidence="1">The sequence shown here is derived from an EMBL/GenBank/DDBJ whole genome shotgun (WGS) entry which is preliminary data.</text>
</comment>
<organism evidence="1 2">
    <name type="scientific">Racocetra fulgida</name>
    <dbReference type="NCBI Taxonomy" id="60492"/>
    <lineage>
        <taxon>Eukaryota</taxon>
        <taxon>Fungi</taxon>
        <taxon>Fungi incertae sedis</taxon>
        <taxon>Mucoromycota</taxon>
        <taxon>Glomeromycotina</taxon>
        <taxon>Glomeromycetes</taxon>
        <taxon>Diversisporales</taxon>
        <taxon>Gigasporaceae</taxon>
        <taxon>Racocetra</taxon>
    </lineage>
</organism>
<sequence length="227" mass="23551">MKKYLHFIPGGCGGVKILRELSSLLFNNTADETGLLSAGNGERSLGGCGGGDSERRRVEADGGDDDVFGMVDLIGSGGGLLFVGGGDDDVELVVARAGAGGGTGDAFDVREGSGGPRFGNAGGVVEIEVSTLDAMVLTRFFETVFLFNVTGGITRLDARLSPLGALGRPPGKGGVTIFFISFNYIITTLQFWYTACKQATKANRRGHIGTATVASRHRAAFSTTSCN</sequence>
<keyword evidence="2" id="KW-1185">Reference proteome</keyword>
<protein>
    <submittedName>
        <fullName evidence="1">267_t:CDS:1</fullName>
    </submittedName>
</protein>
<gene>
    <name evidence="1" type="ORF">RFULGI_LOCUS1903</name>
</gene>
<dbReference type="EMBL" id="CAJVPZ010001315">
    <property type="protein sequence ID" value="CAG8489255.1"/>
    <property type="molecule type" value="Genomic_DNA"/>
</dbReference>
<evidence type="ECO:0000313" key="1">
    <source>
        <dbReference type="EMBL" id="CAG8489255.1"/>
    </source>
</evidence>
<name>A0A9N8WGN3_9GLOM</name>
<accession>A0A9N8WGN3</accession>
<dbReference type="Proteomes" id="UP000789396">
    <property type="component" value="Unassembled WGS sequence"/>
</dbReference>
<dbReference type="OrthoDB" id="10517720at2759"/>
<proteinExistence type="predicted"/>
<evidence type="ECO:0000313" key="2">
    <source>
        <dbReference type="Proteomes" id="UP000789396"/>
    </source>
</evidence>
<reference evidence="1" key="1">
    <citation type="submission" date="2021-06" db="EMBL/GenBank/DDBJ databases">
        <authorList>
            <person name="Kallberg Y."/>
            <person name="Tangrot J."/>
            <person name="Rosling A."/>
        </authorList>
    </citation>
    <scope>NUCLEOTIDE SEQUENCE</scope>
    <source>
        <strain evidence="1">IN212</strain>
    </source>
</reference>
<dbReference type="AlphaFoldDB" id="A0A9N8WGN3"/>